<name>A0A2K3QTY5_ENTGA</name>
<dbReference type="InterPro" id="IPR014580">
    <property type="entry name" value="UCP033199"/>
</dbReference>
<evidence type="ECO:0000313" key="1">
    <source>
        <dbReference type="EMBL" id="MBA0973711.1"/>
    </source>
</evidence>
<dbReference type="Pfam" id="PF09966">
    <property type="entry name" value="DUF2200"/>
    <property type="match status" value="1"/>
</dbReference>
<dbReference type="RefSeq" id="WP_103300859.1">
    <property type="nucleotide sequence ID" value="NZ_CAKOCH010000005.1"/>
</dbReference>
<accession>A0A2K3QTY5</accession>
<reference evidence="2 6" key="3">
    <citation type="submission" date="2023-06" db="EMBL/GenBank/DDBJ databases">
        <title>Acute promotion of culturable opportunistic pathogens and persistent increase of antibiotic resistance following antibiotic exposure in mouse gut microbiota.</title>
        <authorList>
            <person name="Li L."/>
            <person name="Wang B."/>
            <person name="Sun Y."/>
            <person name="Wang M."/>
            <person name="Xu H."/>
        </authorList>
    </citation>
    <scope>NUCLEOTIDE SEQUENCE [LARGE SCALE GENOMIC DNA]</scope>
    <source>
        <strain evidence="2 6">CRI2_2</strain>
    </source>
</reference>
<dbReference type="Proteomes" id="UP000516696">
    <property type="component" value="Chromosome"/>
</dbReference>
<evidence type="ECO:0000313" key="4">
    <source>
        <dbReference type="Proteomes" id="UP000516696"/>
    </source>
</evidence>
<gene>
    <name evidence="3" type="ORF">EGM181_09835</name>
    <name evidence="1" type="ORF">HWH42_14155</name>
    <name evidence="2" type="ORF">QRX88_12980</name>
</gene>
<sequence>MGNPRIYTMSFASVYPLYVQKAERKNRTRDEVDQIIFWLTGYSKEGLSRQLAEEVSMERFFAEAPDLNPKRKMIKGVICGVRVEEIKEPLMQEIRYLDKLIDELARGKTIEKILRG</sequence>
<dbReference type="PIRSF" id="PIRSF033199">
    <property type="entry name" value="UCP033199"/>
    <property type="match status" value="1"/>
</dbReference>
<evidence type="ECO:0000313" key="6">
    <source>
        <dbReference type="Proteomes" id="UP001241571"/>
    </source>
</evidence>
<dbReference type="EMBL" id="JASUBT010000009">
    <property type="protein sequence ID" value="MDL4936635.1"/>
    <property type="molecule type" value="Genomic_DNA"/>
</dbReference>
<dbReference type="Proteomes" id="UP001241571">
    <property type="component" value="Unassembled WGS sequence"/>
</dbReference>
<dbReference type="Gene3D" id="1.10.8.290">
    <property type="entry name" value="uncharacterized protein sp1917 domain"/>
    <property type="match status" value="1"/>
</dbReference>
<dbReference type="EMBL" id="CP050485">
    <property type="protein sequence ID" value="QOG27530.1"/>
    <property type="molecule type" value="Genomic_DNA"/>
</dbReference>
<protein>
    <submittedName>
        <fullName evidence="2">DUF2200 domain-containing protein</fullName>
    </submittedName>
</protein>
<reference evidence="3 4" key="1">
    <citation type="submission" date="2020-03" db="EMBL/GenBank/DDBJ databases">
        <title>Characterization of ganglioside-mimicking enterococci.</title>
        <authorList>
            <person name="Patry R.T."/>
            <person name="Nothaft H."/>
            <person name="Bridger R."/>
            <person name="Shajahan A."/>
            <person name="Huynh S."/>
            <person name="Sanchez S."/>
            <person name="Azadi P."/>
            <person name="Cooper K."/>
            <person name="Miller W.G."/>
            <person name="Parker C.T."/>
            <person name="Wells L."/>
            <person name="Szymanski C.M."/>
        </authorList>
    </citation>
    <scope>NUCLEOTIDE SEQUENCE [LARGE SCALE GENOMIC DNA]</scope>
    <source>
        <strain evidence="3 4">EGM181</strain>
    </source>
</reference>
<evidence type="ECO:0000313" key="3">
    <source>
        <dbReference type="EMBL" id="QOG27530.1"/>
    </source>
</evidence>
<evidence type="ECO:0000313" key="5">
    <source>
        <dbReference type="Proteomes" id="UP000571857"/>
    </source>
</evidence>
<dbReference type="InterPro" id="IPR023204">
    <property type="entry name" value="SP1917_dom_sf"/>
</dbReference>
<reference evidence="1 5" key="2">
    <citation type="submission" date="2020-06" db="EMBL/GenBank/DDBJ databases">
        <title>Crossreactivity between MHC class I-restricted antigens from cancer cells and an enterococcal bacteriophage.</title>
        <authorList>
            <person name="Fluckiger A."/>
            <person name="Daillere R."/>
            <person name="Sassi M."/>
            <person name="Cattoir V."/>
            <person name="Kroemer G."/>
            <person name="Zitvogel L."/>
        </authorList>
    </citation>
    <scope>NUCLEOTIDE SEQUENCE [LARGE SCALE GENOMIC DNA]</scope>
    <source>
        <strain evidence="1 5">EG4</strain>
    </source>
</reference>
<proteinExistence type="predicted"/>
<evidence type="ECO:0000313" key="2">
    <source>
        <dbReference type="EMBL" id="MDL4936635.1"/>
    </source>
</evidence>
<dbReference type="GeneID" id="93224301"/>
<dbReference type="Proteomes" id="UP000571857">
    <property type="component" value="Unassembled WGS sequence"/>
</dbReference>
<dbReference type="AlphaFoldDB" id="A0A2K3QTY5"/>
<dbReference type="EMBL" id="JABXJK010000075">
    <property type="protein sequence ID" value="MBA0973711.1"/>
    <property type="molecule type" value="Genomic_DNA"/>
</dbReference>
<organism evidence="2 6">
    <name type="scientific">Enterococcus gallinarum</name>
    <dbReference type="NCBI Taxonomy" id="1353"/>
    <lineage>
        <taxon>Bacteria</taxon>
        <taxon>Bacillati</taxon>
        <taxon>Bacillota</taxon>
        <taxon>Bacilli</taxon>
        <taxon>Lactobacillales</taxon>
        <taxon>Enterococcaceae</taxon>
        <taxon>Enterococcus</taxon>
    </lineage>
</organism>